<keyword evidence="4" id="KW-1185">Reference proteome</keyword>
<evidence type="ECO:0000259" key="2">
    <source>
        <dbReference type="Pfam" id="PF07985"/>
    </source>
</evidence>
<sequence length="284" mass="32340">MAAASEIHIPVKSNPAEDWTVVLPRRGKKKKKNTTTTFSHNRVIPKREKQAQPWTPADIETDPERESRLMQKMQICIQKLVGSNFYNSFLNQMRSPETLIKFLRVLGSERQMEMVIYGIGSIDSFEPPRLQLALAVLMKRSFDWIGGIQVFDPIISLTESRVLTSLGCEVLSVNEQGRRPVVRPTLFFMPHCEVELYDNLLQANWGLDPLSRMVLFGNSFSEYEQQVSISGCALVSRQHVLAAKSFTDEIGVGNLSDYVFRAFHGSSWHFFRPGSLDCLRLDDL</sequence>
<proteinExistence type="inferred from homology"/>
<feature type="domain" description="SRR1-like" evidence="2">
    <location>
        <begin position="107"/>
        <end position="270"/>
    </location>
</feature>
<dbReference type="GO" id="GO:0005737">
    <property type="term" value="C:cytoplasm"/>
    <property type="evidence" value="ECO:0007669"/>
    <property type="project" value="TreeGrafter"/>
</dbReference>
<dbReference type="AlphaFoldDB" id="A0A9N7RGG8"/>
<organism evidence="3 4">
    <name type="scientific">Striga hermonthica</name>
    <name type="common">Purple witchweed</name>
    <name type="synonym">Buchnera hermonthica</name>
    <dbReference type="NCBI Taxonomy" id="68872"/>
    <lineage>
        <taxon>Eukaryota</taxon>
        <taxon>Viridiplantae</taxon>
        <taxon>Streptophyta</taxon>
        <taxon>Embryophyta</taxon>
        <taxon>Tracheophyta</taxon>
        <taxon>Spermatophyta</taxon>
        <taxon>Magnoliopsida</taxon>
        <taxon>eudicotyledons</taxon>
        <taxon>Gunneridae</taxon>
        <taxon>Pentapetalae</taxon>
        <taxon>asterids</taxon>
        <taxon>lamiids</taxon>
        <taxon>Lamiales</taxon>
        <taxon>Orobanchaceae</taxon>
        <taxon>Buchnereae</taxon>
        <taxon>Striga</taxon>
    </lineage>
</organism>
<dbReference type="PANTHER" id="PTHR28626:SF3">
    <property type="entry name" value="SRR1-LIKE PROTEIN"/>
    <property type="match status" value="1"/>
</dbReference>
<comment type="similarity">
    <text evidence="1">Belongs to the SRR1 family.</text>
</comment>
<gene>
    <name evidence="3" type="ORF">SHERM_25093</name>
</gene>
<evidence type="ECO:0000313" key="4">
    <source>
        <dbReference type="Proteomes" id="UP001153555"/>
    </source>
</evidence>
<dbReference type="Proteomes" id="UP001153555">
    <property type="component" value="Unassembled WGS sequence"/>
</dbReference>
<evidence type="ECO:0000313" key="3">
    <source>
        <dbReference type="EMBL" id="CAA0829524.1"/>
    </source>
</evidence>
<protein>
    <submittedName>
        <fullName evidence="3">Protein SENSITIVITY TO RED LIGHT REDUCED 1</fullName>
    </submittedName>
</protein>
<dbReference type="GO" id="GO:0005634">
    <property type="term" value="C:nucleus"/>
    <property type="evidence" value="ECO:0007669"/>
    <property type="project" value="TreeGrafter"/>
</dbReference>
<comment type="caution">
    <text evidence="3">The sequence shown here is derived from an EMBL/GenBank/DDBJ whole genome shotgun (WGS) entry which is preliminary data.</text>
</comment>
<dbReference type="InterPro" id="IPR012942">
    <property type="entry name" value="SRR1-like"/>
</dbReference>
<name>A0A9N7RGG8_STRHE</name>
<dbReference type="EMBL" id="CACSLK010027773">
    <property type="protein sequence ID" value="CAA0829524.1"/>
    <property type="molecule type" value="Genomic_DNA"/>
</dbReference>
<dbReference type="InterPro" id="IPR040044">
    <property type="entry name" value="SRR1L"/>
</dbReference>
<dbReference type="Pfam" id="PF07985">
    <property type="entry name" value="SRR1"/>
    <property type="match status" value="1"/>
</dbReference>
<evidence type="ECO:0000256" key="1">
    <source>
        <dbReference type="ARBA" id="ARBA00009856"/>
    </source>
</evidence>
<accession>A0A9N7RGG8</accession>
<dbReference type="OrthoDB" id="551431at2759"/>
<reference evidence="3" key="1">
    <citation type="submission" date="2019-12" db="EMBL/GenBank/DDBJ databases">
        <authorList>
            <person name="Scholes J."/>
        </authorList>
    </citation>
    <scope>NUCLEOTIDE SEQUENCE</scope>
</reference>
<dbReference type="PANTHER" id="PTHR28626">
    <property type="entry name" value="SRR1-LIKE PROTEIN"/>
    <property type="match status" value="1"/>
</dbReference>